<organism evidence="1 2">
    <name type="scientific">Actinokineospora globicatena</name>
    <dbReference type="NCBI Taxonomy" id="103729"/>
    <lineage>
        <taxon>Bacteria</taxon>
        <taxon>Bacillati</taxon>
        <taxon>Actinomycetota</taxon>
        <taxon>Actinomycetes</taxon>
        <taxon>Pseudonocardiales</taxon>
        <taxon>Pseudonocardiaceae</taxon>
        <taxon>Actinokineospora</taxon>
    </lineage>
</organism>
<evidence type="ECO:0000313" key="2">
    <source>
        <dbReference type="Proteomes" id="UP001165042"/>
    </source>
</evidence>
<accession>A0A9W6QLF6</accession>
<gene>
    <name evidence="1" type="ORF">Aglo03_26010</name>
</gene>
<comment type="caution">
    <text evidence="1">The sequence shown here is derived from an EMBL/GenBank/DDBJ whole genome shotgun (WGS) entry which is preliminary data.</text>
</comment>
<dbReference type="Proteomes" id="UP001165042">
    <property type="component" value="Unassembled WGS sequence"/>
</dbReference>
<reference evidence="1" key="1">
    <citation type="submission" date="2023-02" db="EMBL/GenBank/DDBJ databases">
        <title>Actinokineospora globicatena NBRC 15670.</title>
        <authorList>
            <person name="Ichikawa N."/>
            <person name="Sato H."/>
            <person name="Tonouchi N."/>
        </authorList>
    </citation>
    <scope>NUCLEOTIDE SEQUENCE</scope>
    <source>
        <strain evidence="1">NBRC 15670</strain>
    </source>
</reference>
<dbReference type="AlphaFoldDB" id="A0A9W6QLF6"/>
<name>A0A9W6QLF6_9PSEU</name>
<sequence length="56" mass="5942">MPVMRDIALLLVSVLVLAEFERGTSVMPGAVGRAGYLQWPVEARCVTGAAVLLSRA</sequence>
<keyword evidence="2" id="KW-1185">Reference proteome</keyword>
<dbReference type="EMBL" id="BSSD01000003">
    <property type="protein sequence ID" value="GLW91785.1"/>
    <property type="molecule type" value="Genomic_DNA"/>
</dbReference>
<proteinExistence type="predicted"/>
<protein>
    <submittedName>
        <fullName evidence="1">Uncharacterized protein</fullName>
    </submittedName>
</protein>
<evidence type="ECO:0000313" key="1">
    <source>
        <dbReference type="EMBL" id="GLW91785.1"/>
    </source>
</evidence>